<reference evidence="2" key="2">
    <citation type="submission" date="2017-04" db="EMBL/GenBank/DDBJ databases">
        <authorList>
            <person name="Afonso C.L."/>
            <person name="Miller P.J."/>
            <person name="Scott M.A."/>
            <person name="Spackman E."/>
            <person name="Goraichik I."/>
            <person name="Dimitrov K.M."/>
            <person name="Suarez D.L."/>
            <person name="Swayne D.E."/>
        </authorList>
    </citation>
    <scope>NUCLEOTIDE SEQUENCE</scope>
    <source>
        <strain evidence="2">KP4898</strain>
        <plasmid evidence="2">pIncAC-KP4898</plasmid>
    </source>
</reference>
<reference evidence="2" key="1">
    <citation type="journal article" date="2017" name="Front. Microbiol.">
        <title>A novel IncA/C1 group conjugative plasmid, encoding VIM-1 metallo-beta-lactamase, mediates the acquisition of carbapenem resistance in ST104 Klebsiella pneumoniae isolates from neonates in the intensive care unit of Monaldi Hospital in Naples.</title>
        <authorList>
            <person name="Esposito E.P."/>
            <person name="Gaiarsa S."/>
            <person name="Del Franco M."/>
            <person name="Crivaro V."/>
            <person name="Bernardo M."/>
            <person name="Cuccurullo S."/>
            <person name="Pennino F."/>
            <person name="Triassi M."/>
            <person name="Marone P."/>
            <person name="Sassera D."/>
            <person name="Zarrilli R."/>
        </authorList>
    </citation>
    <scope>NUCLEOTIDE SEQUENCE</scope>
    <source>
        <strain evidence="2">KP4898</strain>
        <plasmid evidence="2">pIncAC-KP4898</plasmid>
    </source>
</reference>
<dbReference type="RefSeq" id="WP_039272410.1">
    <property type="nucleotide sequence ID" value="NZ_CP034084.1"/>
</dbReference>
<evidence type="ECO:0000313" key="2">
    <source>
        <dbReference type="EMBL" id="ASM79821.1"/>
    </source>
</evidence>
<feature type="compositionally biased region" description="Low complexity" evidence="1">
    <location>
        <begin position="98"/>
        <end position="111"/>
    </location>
</feature>
<evidence type="ECO:0000256" key="1">
    <source>
        <dbReference type="SAM" id="MobiDB-lite"/>
    </source>
</evidence>
<keyword evidence="2" id="KW-0614">Plasmid</keyword>
<dbReference type="Pfam" id="PF09676">
    <property type="entry name" value="TraV"/>
    <property type="match status" value="1"/>
</dbReference>
<sequence>MKNLNILTRKGSYRGEAQKEQAVRSAKMLGMGAVLLVLSGCSSFNIGSDEYGCPGMPSGVQCMSARDVYSATNDGNVPRPMKPEEVKAKAEADGGGSSDVSVSSSNSGDSVIDNYVAPRLPDRPIPIRTPAQVMRIWVAPWEDTNGDLIVTGYVYTEIEPRRWVIGDGAPQSEPVLRPLQTVTHEPKSETTK</sequence>
<accession>A0A221KL77</accession>
<proteinExistence type="predicted"/>
<dbReference type="EMBL" id="KY882285">
    <property type="protein sequence ID" value="ASM79821.1"/>
    <property type="molecule type" value="Genomic_DNA"/>
</dbReference>
<dbReference type="InterPro" id="IPR014118">
    <property type="entry name" value="T4SS_TraV"/>
</dbReference>
<dbReference type="NCBIfam" id="TIGR02747">
    <property type="entry name" value="TraV"/>
    <property type="match status" value="1"/>
</dbReference>
<dbReference type="AlphaFoldDB" id="A0A221KL77"/>
<name>A0A221KL77_KLEPN</name>
<feature type="region of interest" description="Disordered" evidence="1">
    <location>
        <begin position="73"/>
        <end position="115"/>
    </location>
</feature>
<organism evidence="2">
    <name type="scientific">Klebsiella pneumoniae subsp. pneumoniae</name>
    <dbReference type="NCBI Taxonomy" id="72407"/>
    <lineage>
        <taxon>Bacteria</taxon>
        <taxon>Pseudomonadati</taxon>
        <taxon>Pseudomonadota</taxon>
        <taxon>Gammaproteobacteria</taxon>
        <taxon>Enterobacterales</taxon>
        <taxon>Enterobacteriaceae</taxon>
        <taxon>Klebsiella/Raoultella group</taxon>
        <taxon>Klebsiella</taxon>
        <taxon>Klebsiella pneumoniae complex</taxon>
    </lineage>
</organism>
<dbReference type="GeneID" id="87003708"/>
<protein>
    <submittedName>
        <fullName evidence="2">Type IV conjugative transfer system protein TraV</fullName>
    </submittedName>
</protein>
<geneLocation type="plasmid" evidence="2">
    <name>pIncAC-KP4898</name>
</geneLocation>
<feature type="compositionally biased region" description="Basic and acidic residues" evidence="1">
    <location>
        <begin position="81"/>
        <end position="92"/>
    </location>
</feature>